<feature type="region of interest" description="Disordered" evidence="1">
    <location>
        <begin position="317"/>
        <end position="337"/>
    </location>
</feature>
<dbReference type="InterPro" id="IPR036078">
    <property type="entry name" value="Spo11/TopoVI_A_sf"/>
</dbReference>
<evidence type="ECO:0000256" key="1">
    <source>
        <dbReference type="SAM" id="MobiDB-lite"/>
    </source>
</evidence>
<feature type="compositionally biased region" description="Low complexity" evidence="1">
    <location>
        <begin position="317"/>
        <end position="330"/>
    </location>
</feature>
<sequence length="337" mass="36294">MTAQPPPAPHARQVPQVPQAPQASPGPHRGRRVGGPAAHLLDWAITVAAARAAAPGGIRFTERQLYYATCRVLRPVPNVLRRIPRSPAPSLRLAHFTRALEARGGEVPGLLREFVAEGTSPAVGPAREPDVYDYGLPRLLICQDRSIARMLLANHVHLEAACPILAAEDGQPLDARLVAGLERAQGATVYVLHDASPTGLALPGRIRDGFGPVPGVRVASLGLVPRHAASLHLASGRAPGPVPLREPLPKGLRPQEVAWLAQGRFTQVAAVPPEQLLRTVQRLTRGPRPLRPSVWTDLRELRSTGFLTWPTAQRAPALPTTLSTSRLPTAHTKDRRK</sequence>
<comment type="caution">
    <text evidence="2">The sequence shown here is derived from an EMBL/GenBank/DDBJ whole genome shotgun (WGS) entry which is preliminary data.</text>
</comment>
<dbReference type="AlphaFoldDB" id="A0A7W9QGU5"/>
<dbReference type="Proteomes" id="UP000588098">
    <property type="component" value="Unassembled WGS sequence"/>
</dbReference>
<proteinExistence type="predicted"/>
<feature type="compositionally biased region" description="Low complexity" evidence="1">
    <location>
        <begin position="10"/>
        <end position="27"/>
    </location>
</feature>
<feature type="region of interest" description="Disordered" evidence="1">
    <location>
        <begin position="1"/>
        <end position="35"/>
    </location>
</feature>
<gene>
    <name evidence="2" type="ORF">FHS42_006820</name>
</gene>
<evidence type="ECO:0000313" key="2">
    <source>
        <dbReference type="EMBL" id="MBB5939724.1"/>
    </source>
</evidence>
<evidence type="ECO:0000313" key="3">
    <source>
        <dbReference type="Proteomes" id="UP000588098"/>
    </source>
</evidence>
<protein>
    <submittedName>
        <fullName evidence="2">Uncharacterized protein</fullName>
    </submittedName>
</protein>
<reference evidence="2 3" key="1">
    <citation type="submission" date="2020-08" db="EMBL/GenBank/DDBJ databases">
        <title>Genomic Encyclopedia of Type Strains, Phase III (KMG-III): the genomes of soil and plant-associated and newly described type strains.</title>
        <authorList>
            <person name="Whitman W."/>
        </authorList>
    </citation>
    <scope>NUCLEOTIDE SEQUENCE [LARGE SCALE GENOMIC DNA]</scope>
    <source>
        <strain evidence="2 3">CECT 8305</strain>
    </source>
</reference>
<name>A0A7W9QGU5_9ACTN</name>
<dbReference type="RefSeq" id="WP_184579296.1">
    <property type="nucleotide sequence ID" value="NZ_JACHJL010000027.1"/>
</dbReference>
<organism evidence="2 3">
    <name type="scientific">Streptomyces zagrosensis</name>
    <dbReference type="NCBI Taxonomy" id="1042984"/>
    <lineage>
        <taxon>Bacteria</taxon>
        <taxon>Bacillati</taxon>
        <taxon>Actinomycetota</taxon>
        <taxon>Actinomycetes</taxon>
        <taxon>Kitasatosporales</taxon>
        <taxon>Streptomycetaceae</taxon>
        <taxon>Streptomyces</taxon>
    </lineage>
</organism>
<dbReference type="EMBL" id="JACHJL010000027">
    <property type="protein sequence ID" value="MBB5939724.1"/>
    <property type="molecule type" value="Genomic_DNA"/>
</dbReference>
<keyword evidence="3" id="KW-1185">Reference proteome</keyword>
<dbReference type="SUPFAM" id="SSF56726">
    <property type="entry name" value="DNA topoisomerase IV, alpha subunit"/>
    <property type="match status" value="1"/>
</dbReference>
<dbReference type="GO" id="GO:0005694">
    <property type="term" value="C:chromosome"/>
    <property type="evidence" value="ECO:0007669"/>
    <property type="project" value="InterPro"/>
</dbReference>
<accession>A0A7W9QGU5</accession>
<dbReference type="GO" id="GO:0003677">
    <property type="term" value="F:DNA binding"/>
    <property type="evidence" value="ECO:0007669"/>
    <property type="project" value="InterPro"/>
</dbReference>